<dbReference type="AlphaFoldDB" id="A0A2N3N7M7"/>
<keyword evidence="4" id="KW-1185">Reference proteome</keyword>
<dbReference type="EMBL" id="NLAX01000697">
    <property type="protein sequence ID" value="PKS08404.1"/>
    <property type="molecule type" value="Genomic_DNA"/>
</dbReference>
<dbReference type="InterPro" id="IPR012341">
    <property type="entry name" value="6hp_glycosidase-like_sf"/>
</dbReference>
<dbReference type="PANTHER" id="PTHR36845:SF1">
    <property type="entry name" value="HYDROLASE, PUTATIVE (AFU_ORTHOLOGUE AFUA_7G05090)-RELATED"/>
    <property type="match status" value="1"/>
</dbReference>
<evidence type="ECO:0000256" key="2">
    <source>
        <dbReference type="ARBA" id="ARBA00038358"/>
    </source>
</evidence>
<comment type="similarity">
    <text evidence="2">Belongs to the glycosyl hydrolase 88 family.</text>
</comment>
<dbReference type="InterPro" id="IPR052369">
    <property type="entry name" value="UG_Glycosaminoglycan_Hydrolase"/>
</dbReference>
<gene>
    <name evidence="3" type="ORF">jhhlp_005348</name>
</gene>
<dbReference type="InParanoid" id="A0A2N3N7M7"/>
<dbReference type="Gene3D" id="1.50.10.10">
    <property type="match status" value="1"/>
</dbReference>
<dbReference type="VEuPathDB" id="FungiDB:jhhlp_005348"/>
<proteinExistence type="inferred from homology"/>
<evidence type="ECO:0000256" key="1">
    <source>
        <dbReference type="ARBA" id="ARBA00022801"/>
    </source>
</evidence>
<dbReference type="Proteomes" id="UP000233524">
    <property type="component" value="Unassembled WGS sequence"/>
</dbReference>
<evidence type="ECO:0008006" key="5">
    <source>
        <dbReference type="Google" id="ProtNLM"/>
    </source>
</evidence>
<dbReference type="InterPro" id="IPR008928">
    <property type="entry name" value="6-hairpin_glycosidase_sf"/>
</dbReference>
<sequence>MPHDIKARLAELYSENVTAKILRAATALLENNDPPTHYPEWVPQSGNEEGRYQLKPIDFWTCGFFPGSIHSLLERSIKYPGSLKGHSVDPILIRDKLESLGRSWSEPLHPQAQRLNTHDLGFMIQPHMRPRWELYHDVPAFQTIKTAAESLYSRYNPAIGAIRSWDYLTWLEGVDIVDMKENFVVIIDSMCNLDLLYYIAAHTGRSEISDAATVHGKKLIETHLRKDDRKRQGYDGTLYSTCHVVNFGPDGQIKARYSAQGYDVSSTWARGQAWAILGYAQSYVWTRDPAFLDAARGLSEYFMLRMEDAPPCVEIAKPGGNGRETAGRYVPLWDFDAPIQDEMKPIRDTSAAMAAANGMLILSQSLAGLGLHQESARYLEDALRIAEDVISLSLSPERAGIKLDGVELQVTDGPNLKKFDSILMNATIANQRLGYEKFTDHGLVYADYYFIEFGNRLLRFGIC</sequence>
<comment type="caution">
    <text evidence="3">The sequence shown here is derived from an EMBL/GenBank/DDBJ whole genome shotgun (WGS) entry which is preliminary data.</text>
</comment>
<name>A0A2N3N7M7_9PEZI</name>
<protein>
    <recommendedName>
        <fullName evidence="5">Unsaturated glucuronyl hydrolase</fullName>
    </recommendedName>
</protein>
<dbReference type="SUPFAM" id="SSF48208">
    <property type="entry name" value="Six-hairpin glycosidases"/>
    <property type="match status" value="1"/>
</dbReference>
<dbReference type="PANTHER" id="PTHR36845">
    <property type="entry name" value="HYDROLASE, PUTATIVE (AFU_ORTHOLOGUE AFUA_7G05090)-RELATED"/>
    <property type="match status" value="1"/>
</dbReference>
<organism evidence="3 4">
    <name type="scientific">Lomentospora prolificans</name>
    <dbReference type="NCBI Taxonomy" id="41688"/>
    <lineage>
        <taxon>Eukaryota</taxon>
        <taxon>Fungi</taxon>
        <taxon>Dikarya</taxon>
        <taxon>Ascomycota</taxon>
        <taxon>Pezizomycotina</taxon>
        <taxon>Sordariomycetes</taxon>
        <taxon>Hypocreomycetidae</taxon>
        <taxon>Microascales</taxon>
        <taxon>Microascaceae</taxon>
        <taxon>Lomentospora</taxon>
    </lineage>
</organism>
<reference evidence="3 4" key="1">
    <citation type="journal article" date="2017" name="G3 (Bethesda)">
        <title>First Draft Genome Sequence of the Pathogenic Fungus Lomentospora prolificans (Formerly Scedosporium prolificans).</title>
        <authorList>
            <person name="Luo R."/>
            <person name="Zimin A."/>
            <person name="Workman R."/>
            <person name="Fan Y."/>
            <person name="Pertea G."/>
            <person name="Grossman N."/>
            <person name="Wear M.P."/>
            <person name="Jia B."/>
            <person name="Miller H."/>
            <person name="Casadevall A."/>
            <person name="Timp W."/>
            <person name="Zhang S.X."/>
            <person name="Salzberg S.L."/>
        </authorList>
    </citation>
    <scope>NUCLEOTIDE SEQUENCE [LARGE SCALE GENOMIC DNA]</scope>
    <source>
        <strain evidence="3 4">JHH-5317</strain>
    </source>
</reference>
<accession>A0A2N3N7M7</accession>
<dbReference type="GO" id="GO:0000272">
    <property type="term" value="P:polysaccharide catabolic process"/>
    <property type="evidence" value="ECO:0007669"/>
    <property type="project" value="TreeGrafter"/>
</dbReference>
<keyword evidence="1" id="KW-0378">Hydrolase</keyword>
<dbReference type="GO" id="GO:0052757">
    <property type="term" value="F:chondroitin hydrolase activity"/>
    <property type="evidence" value="ECO:0007669"/>
    <property type="project" value="TreeGrafter"/>
</dbReference>
<dbReference type="OrthoDB" id="2317065at2759"/>
<evidence type="ECO:0000313" key="4">
    <source>
        <dbReference type="Proteomes" id="UP000233524"/>
    </source>
</evidence>
<evidence type="ECO:0000313" key="3">
    <source>
        <dbReference type="EMBL" id="PKS08404.1"/>
    </source>
</evidence>